<dbReference type="PANTHER" id="PTHR47584:SF17">
    <property type="entry name" value="MYB_SANT-LIKE DNA-BINDING DOMAIN PROTEIN"/>
    <property type="match status" value="1"/>
</dbReference>
<dbReference type="Proteomes" id="UP001604336">
    <property type="component" value="Unassembled WGS sequence"/>
</dbReference>
<evidence type="ECO:0000313" key="3">
    <source>
        <dbReference type="Proteomes" id="UP001604336"/>
    </source>
</evidence>
<proteinExistence type="predicted"/>
<accession>A0ABD1RBK8</accession>
<keyword evidence="3" id="KW-1185">Reference proteome</keyword>
<feature type="domain" description="Myb/SANT-like" evidence="1">
    <location>
        <begin position="32"/>
        <end position="112"/>
    </location>
</feature>
<dbReference type="AlphaFoldDB" id="A0ABD1RBK8"/>
<organism evidence="2 3">
    <name type="scientific">Abeliophyllum distichum</name>
    <dbReference type="NCBI Taxonomy" id="126358"/>
    <lineage>
        <taxon>Eukaryota</taxon>
        <taxon>Viridiplantae</taxon>
        <taxon>Streptophyta</taxon>
        <taxon>Embryophyta</taxon>
        <taxon>Tracheophyta</taxon>
        <taxon>Spermatophyta</taxon>
        <taxon>Magnoliopsida</taxon>
        <taxon>eudicotyledons</taxon>
        <taxon>Gunneridae</taxon>
        <taxon>Pentapetalae</taxon>
        <taxon>asterids</taxon>
        <taxon>lamiids</taxon>
        <taxon>Lamiales</taxon>
        <taxon>Oleaceae</taxon>
        <taxon>Forsythieae</taxon>
        <taxon>Abeliophyllum</taxon>
    </lineage>
</organism>
<dbReference type="InterPro" id="IPR045026">
    <property type="entry name" value="LIMYB"/>
</dbReference>
<comment type="caution">
    <text evidence="2">The sequence shown here is derived from an EMBL/GenBank/DDBJ whole genome shotgun (WGS) entry which is preliminary data.</text>
</comment>
<reference evidence="3" key="1">
    <citation type="submission" date="2024-07" db="EMBL/GenBank/DDBJ databases">
        <title>Two chromosome-level genome assemblies of Korean endemic species Abeliophyllum distichum and Forsythia ovata (Oleaceae).</title>
        <authorList>
            <person name="Jang H."/>
        </authorList>
    </citation>
    <scope>NUCLEOTIDE SEQUENCE [LARGE SCALE GENOMIC DNA]</scope>
</reference>
<evidence type="ECO:0000313" key="2">
    <source>
        <dbReference type="EMBL" id="KAL2485787.1"/>
    </source>
</evidence>
<evidence type="ECO:0000259" key="1">
    <source>
        <dbReference type="Pfam" id="PF12776"/>
    </source>
</evidence>
<gene>
    <name evidence="2" type="ORF">Adt_30543</name>
</gene>
<dbReference type="Pfam" id="PF12776">
    <property type="entry name" value="Myb_DNA-bind_3"/>
    <property type="match status" value="1"/>
</dbReference>
<dbReference type="EMBL" id="JBFOLK010000009">
    <property type="protein sequence ID" value="KAL2485787.1"/>
    <property type="molecule type" value="Genomic_DNA"/>
</dbReference>
<dbReference type="InterPro" id="IPR024752">
    <property type="entry name" value="Myb/SANT-like_dom"/>
</dbReference>
<protein>
    <submittedName>
        <fullName evidence="2">Myb DNA-bind 3 domain-containing protein</fullName>
    </submittedName>
</protein>
<name>A0ABD1RBK8_9LAMI</name>
<sequence length="260" mass="30349">MNPFLLHLRKSIHRTGKSTAVKPTSPVRKNAKWAEQEHQIFLTACETVITKGHRKEKCFRKYDWERLVNLFNSSTAKNWSHSQLKNHSDSMKRKHNHLDNVIVADDEWWSEKSSGDKQKGSVRRSEDKSKNIGSVDLSYLVEYLTSVGEALAASRQICQKEVPSCLQCIKDLTAMGKVPKGSALYNFVLTFLVNRKNRKGFATTEEPEYKLGWIQYNFKQSHDEGEHDENEYEEQLQEDISLWLEFYRMTDQAVRDYIRN</sequence>
<dbReference type="PANTHER" id="PTHR47584">
    <property type="match status" value="1"/>
</dbReference>